<dbReference type="EC" id="2.3.1.234" evidence="1"/>
<evidence type="ECO:0000256" key="6">
    <source>
        <dbReference type="ARBA" id="ARBA00048117"/>
    </source>
</evidence>
<keyword evidence="9" id="KW-0812">Transmembrane</keyword>
<evidence type="ECO:0000256" key="3">
    <source>
        <dbReference type="ARBA" id="ARBA00022694"/>
    </source>
</evidence>
<organism evidence="11 12">
    <name type="scientific">Plectosphaerella cucumerina</name>
    <dbReference type="NCBI Taxonomy" id="40658"/>
    <lineage>
        <taxon>Eukaryota</taxon>
        <taxon>Fungi</taxon>
        <taxon>Dikarya</taxon>
        <taxon>Ascomycota</taxon>
        <taxon>Pezizomycotina</taxon>
        <taxon>Sordariomycetes</taxon>
        <taxon>Hypocreomycetidae</taxon>
        <taxon>Glomerellales</taxon>
        <taxon>Plectosphaerellaceae</taxon>
        <taxon>Plectosphaerella</taxon>
    </lineage>
</organism>
<dbReference type="PANTHER" id="PTHR11735:SF6">
    <property type="entry name" value="TRNA N6-ADENOSINE THREONYLCARBAMOYLTRANSFERASE, MITOCHONDRIAL"/>
    <property type="match status" value="1"/>
</dbReference>
<feature type="transmembrane region" description="Helical" evidence="9">
    <location>
        <begin position="633"/>
        <end position="656"/>
    </location>
</feature>
<evidence type="ECO:0000313" key="11">
    <source>
        <dbReference type="EMBL" id="KAH7375953.1"/>
    </source>
</evidence>
<dbReference type="HAMAP" id="MF_01445">
    <property type="entry name" value="TsaD"/>
    <property type="match status" value="1"/>
</dbReference>
<dbReference type="InterPro" id="IPR017860">
    <property type="entry name" value="Peptidase_M22_CS"/>
</dbReference>
<evidence type="ECO:0000259" key="10">
    <source>
        <dbReference type="Pfam" id="PF00814"/>
    </source>
</evidence>
<feature type="domain" description="Gcp-like" evidence="10">
    <location>
        <begin position="1261"/>
        <end position="1514"/>
    </location>
</feature>
<dbReference type="InterPro" id="IPR017861">
    <property type="entry name" value="KAE1/TsaD"/>
</dbReference>
<keyword evidence="2 7" id="KW-0808">Transferase</keyword>
<evidence type="ECO:0000256" key="8">
    <source>
        <dbReference type="SAM" id="MobiDB-lite"/>
    </source>
</evidence>
<feature type="compositionally biased region" description="Pro residues" evidence="8">
    <location>
        <begin position="490"/>
        <end position="503"/>
    </location>
</feature>
<keyword evidence="5 7" id="KW-0012">Acyltransferase</keyword>
<sequence length="1557" mass="170283">MSSTHDTSNRQGLGRSESVRSRDDWEEWEDDEVVTPIMDDEQHLIENIVFPAPPRASKRASKRASRPRYSVHQLKRLHSQKRQQAQNARAGIKVVTDMSQFRHHNSSMRNALRAEAAGGKFVDAAALKALEGDPTSASVGNWNWLKKKSPLTATPTKSPMALSPEDRPIVIGISLPPDVPHGNASTDARATMLPTPLDATAHPDRLPRENPFATHTYAGTGTPAIQQNSVWSPDTPETTSTLFQSPRRSSSVYSQAITVGTSIARDAPPVPAVPETYQQQERLISLDFGYPASNSERAYSTPADRQPSNSRLPKTTANPAASQDSPLSASTTFSAGTAASVFYGDSKAKAETRSPGSAETQTRGWWDHVVTPFTDKTSPLREALQKSQQQLFVTKEPATGSHIVNSQSTPRHDEITPEAPSTKFVPGLPSSPRPSPKGMTTPIVRIPTPRRTPSPFMISRTPSPATTSRSGTPRPGQQNAKGMTLTPNPNDSPLPDQPPPYSPPDKQTEVRYRAVFPAGHPLHQLYPPSPRPISPAMAGTMSSQGAINLTDIPLTPALGGSGLPQRQPGAFIPQDHFHAAPGPENRVERERRRHEKEEVVARKMGGFWKGRGCMPKNGCFGRSGREGRKRRRVCFGVCCAVLSIIILIIVLCVVLIPRTSTPVEIDSIFVNLTNFPPMPTGVLSVVGPDNRAAVTGCTRPSTVWSCSLPKEEHESVAPFKGNQPNFFMQVQWDNNTREPWNVPNGEAPRPGRGRSDRRRTEPMVGSIFARAKSMLDSRQDTRGFTPNPEPPAFQEMWFLGNSTDGVVSEDKGGEPTPFYISILKSGEDNVGPNILNKRQDRDDRNISDIFAGLPDPVLEDDGTAGPARFYPEALHQPVRLYDRGLDSEHYGFYTYFDRSIYLKSVSVLGSGNDTDLTDVPLDEDGGSTRREANFIVTWSQTRFLVQMWTRRENSTRLLPGRNRTEDGGEPTGRPGTMPYPVTIKMDTHGGQPGEKLVWHWQVDTRQRIDTSDPKLIMNDISFGSQIVNPRARNDTSFGGFDGGTGGCRSTWLQARGQTCIARRPRQCQPCAYIRHEAFYSTAPTPPRRSLLTLAIETSCDDTCVALLSKHADGSATLHFNSKRTSDNRQHGGVNPVVAVEGHIGNLGGLVAECLPFLPDASPEGHGAEAEEKTIAIQGRRKQKPDFVSVTRGPGMLSNLSVGLMTAKGLATAWQVPLLAVNHMQAHALTPHLITAMEKGTLAADQKPGEAVSDARDPNAREPAFPFLSLLVSGGHTILVNSRGLNDHRILASALSIAVGDALDKAARNILPEDVLQGTDDVMYGRVLESFAFPTERTTPLEYDYKAPSRRVEEVTTYVSPYGWSIAPPLQTSRRMAYDFSSVGSTVKRIIDERPEMPVEERRVLARQTMRIMFEHLASRVILALDDPARGLGGKSATRKSQYKVRKDDDPPEVAPPPADPAARVKTLVVSGGVASNRFLMHILRSILDVRGYSDVKVTAPPPALCTDNAAMIAWTGMEMYEAGYASELTVTPIRRWPLDPTGEDGGILGADGWITRA</sequence>
<feature type="region of interest" description="Disordered" evidence="8">
    <location>
        <begin position="573"/>
        <end position="596"/>
    </location>
</feature>
<accession>A0A8K0TPC2</accession>
<feature type="compositionally biased region" description="Basic residues" evidence="8">
    <location>
        <begin position="56"/>
        <end position="66"/>
    </location>
</feature>
<evidence type="ECO:0000256" key="5">
    <source>
        <dbReference type="ARBA" id="ARBA00023315"/>
    </source>
</evidence>
<comment type="function">
    <text evidence="7">Required for the formation of a threonylcarbamoyl group on adenosine at position 37 (t(6)A37) in mitochondrial tRNAs that read codons beginning with adenine. Probably involved in the transfer of the threonylcarbamoyl moiety of threonylcarbamoyl-AMP (TC-AMP) to the N6 group of A37. Involved in mitochondrial genome maintenance.</text>
</comment>
<proteinExistence type="inferred from homology"/>
<gene>
    <name evidence="11" type="ORF">B0T11DRAFT_293535</name>
</gene>
<feature type="region of interest" description="Disordered" evidence="8">
    <location>
        <begin position="737"/>
        <end position="762"/>
    </location>
</feature>
<dbReference type="GO" id="GO:0061711">
    <property type="term" value="F:tRNA N(6)-L-threonylcarbamoyladenine synthase activity"/>
    <property type="evidence" value="ECO:0007669"/>
    <property type="project" value="UniProtKB-EC"/>
</dbReference>
<keyword evidence="4 7" id="KW-0479">Metal-binding</keyword>
<evidence type="ECO:0000256" key="7">
    <source>
        <dbReference type="HAMAP-Rule" id="MF_03179"/>
    </source>
</evidence>
<comment type="subunit">
    <text evidence="7">Homodimer.</text>
</comment>
<evidence type="ECO:0000256" key="2">
    <source>
        <dbReference type="ARBA" id="ARBA00022679"/>
    </source>
</evidence>
<dbReference type="Gene3D" id="3.30.420.40">
    <property type="match status" value="2"/>
</dbReference>
<evidence type="ECO:0000256" key="9">
    <source>
        <dbReference type="SAM" id="Phobius"/>
    </source>
</evidence>
<feature type="domain" description="Gcp-like" evidence="10">
    <location>
        <begin position="1179"/>
        <end position="1233"/>
    </location>
</feature>
<reference evidence="11" key="1">
    <citation type="journal article" date="2021" name="Nat. Commun.">
        <title>Genetic determinants of endophytism in the Arabidopsis root mycobiome.</title>
        <authorList>
            <person name="Mesny F."/>
            <person name="Miyauchi S."/>
            <person name="Thiergart T."/>
            <person name="Pickel B."/>
            <person name="Atanasova L."/>
            <person name="Karlsson M."/>
            <person name="Huettel B."/>
            <person name="Barry K.W."/>
            <person name="Haridas S."/>
            <person name="Chen C."/>
            <person name="Bauer D."/>
            <person name="Andreopoulos W."/>
            <person name="Pangilinan J."/>
            <person name="LaButti K."/>
            <person name="Riley R."/>
            <person name="Lipzen A."/>
            <person name="Clum A."/>
            <person name="Drula E."/>
            <person name="Henrissat B."/>
            <person name="Kohler A."/>
            <person name="Grigoriev I.V."/>
            <person name="Martin F.M."/>
            <person name="Hacquard S."/>
        </authorList>
    </citation>
    <scope>NUCLEOTIDE SEQUENCE</scope>
    <source>
        <strain evidence="11">MPI-CAGE-AT-0016</strain>
    </source>
</reference>
<dbReference type="InterPro" id="IPR043129">
    <property type="entry name" value="ATPase_NBD"/>
</dbReference>
<feature type="compositionally biased region" description="Basic and acidic residues" evidence="8">
    <location>
        <begin position="585"/>
        <end position="596"/>
    </location>
</feature>
<feature type="region of interest" description="Disordered" evidence="8">
    <location>
        <begin position="51"/>
        <end position="70"/>
    </location>
</feature>
<comment type="caution">
    <text evidence="11">The sequence shown here is derived from an EMBL/GenBank/DDBJ whole genome shotgun (WGS) entry which is preliminary data.</text>
</comment>
<keyword evidence="3 7" id="KW-0819">tRNA processing</keyword>
<dbReference type="GO" id="GO:0046872">
    <property type="term" value="F:metal ion binding"/>
    <property type="evidence" value="ECO:0007669"/>
    <property type="project" value="UniProtKB-KW"/>
</dbReference>
<keyword evidence="9" id="KW-0472">Membrane</keyword>
<evidence type="ECO:0000313" key="12">
    <source>
        <dbReference type="Proteomes" id="UP000813385"/>
    </source>
</evidence>
<comment type="similarity">
    <text evidence="7">Belongs to the KAE1 / TsaD family.</text>
</comment>
<feature type="region of interest" description="Disordered" evidence="8">
    <location>
        <begin position="398"/>
        <end position="507"/>
    </location>
</feature>
<feature type="region of interest" description="Disordered" evidence="8">
    <location>
        <begin position="1"/>
        <end position="31"/>
    </location>
</feature>
<feature type="compositionally biased region" description="Low complexity" evidence="8">
    <location>
        <begin position="440"/>
        <end position="475"/>
    </location>
</feature>
<dbReference type="InterPro" id="IPR000905">
    <property type="entry name" value="Gcp-like_dom"/>
</dbReference>
<dbReference type="PANTHER" id="PTHR11735">
    <property type="entry name" value="TRNA N6-ADENOSINE THREONYLCARBAMOYLTRANSFERASE"/>
    <property type="match status" value="1"/>
</dbReference>
<keyword evidence="12" id="KW-1185">Reference proteome</keyword>
<dbReference type="GO" id="GO:0005739">
    <property type="term" value="C:mitochondrion"/>
    <property type="evidence" value="ECO:0007669"/>
    <property type="project" value="UniProtKB-SubCell"/>
</dbReference>
<keyword evidence="9" id="KW-1133">Transmembrane helix</keyword>
<comment type="cofactor">
    <cofactor evidence="7">
        <name>a divalent metal cation</name>
        <dbReference type="ChEBI" id="CHEBI:60240"/>
    </cofactor>
    <text evidence="7">Binds 1 divalent metal cation per subunit.</text>
</comment>
<dbReference type="OrthoDB" id="10259622at2759"/>
<dbReference type="GO" id="GO:0072670">
    <property type="term" value="P:mitochondrial tRNA threonylcarbamoyladenosine modification"/>
    <property type="evidence" value="ECO:0007669"/>
    <property type="project" value="TreeGrafter"/>
</dbReference>
<protein>
    <recommendedName>
        <fullName evidence="1">N(6)-L-threonylcarbamoyladenine synthase</fullName>
        <ecNumber evidence="1">2.3.1.234</ecNumber>
    </recommendedName>
</protein>
<evidence type="ECO:0000256" key="1">
    <source>
        <dbReference type="ARBA" id="ARBA00012156"/>
    </source>
</evidence>
<feature type="region of interest" description="Disordered" evidence="8">
    <location>
        <begin position="957"/>
        <end position="978"/>
    </location>
</feature>
<feature type="region of interest" description="Disordered" evidence="8">
    <location>
        <begin position="294"/>
        <end position="331"/>
    </location>
</feature>
<comment type="subcellular location">
    <subcellularLocation>
        <location evidence="7">Mitochondrion</location>
    </subcellularLocation>
</comment>
<feature type="region of interest" description="Disordered" evidence="8">
    <location>
        <begin position="1431"/>
        <end position="1459"/>
    </location>
</feature>
<dbReference type="SUPFAM" id="SSF53067">
    <property type="entry name" value="Actin-like ATPase domain"/>
    <property type="match status" value="2"/>
</dbReference>
<comment type="catalytic activity">
    <reaction evidence="6 7">
        <text>L-threonylcarbamoyladenylate + adenosine(37) in tRNA = N(6)-L-threonylcarbamoyladenosine(37) in tRNA + AMP + H(+)</text>
        <dbReference type="Rhea" id="RHEA:37059"/>
        <dbReference type="Rhea" id="RHEA-COMP:10162"/>
        <dbReference type="Rhea" id="RHEA-COMP:10163"/>
        <dbReference type="ChEBI" id="CHEBI:15378"/>
        <dbReference type="ChEBI" id="CHEBI:73682"/>
        <dbReference type="ChEBI" id="CHEBI:74411"/>
        <dbReference type="ChEBI" id="CHEBI:74418"/>
        <dbReference type="ChEBI" id="CHEBI:456215"/>
        <dbReference type="EC" id="2.3.1.234"/>
    </reaction>
</comment>
<dbReference type="InterPro" id="IPR022450">
    <property type="entry name" value="TsaD"/>
</dbReference>
<name>A0A8K0TPC2_9PEZI</name>
<dbReference type="Pfam" id="PF00814">
    <property type="entry name" value="TsaD"/>
    <property type="match status" value="2"/>
</dbReference>
<evidence type="ECO:0000256" key="4">
    <source>
        <dbReference type="ARBA" id="ARBA00022723"/>
    </source>
</evidence>
<dbReference type="EMBL" id="JAGPXD010000001">
    <property type="protein sequence ID" value="KAH7375953.1"/>
    <property type="molecule type" value="Genomic_DNA"/>
</dbReference>
<feature type="region of interest" description="Disordered" evidence="8">
    <location>
        <begin position="222"/>
        <end position="251"/>
    </location>
</feature>
<feature type="compositionally biased region" description="Polar residues" evidence="8">
    <location>
        <begin position="1"/>
        <end position="11"/>
    </location>
</feature>
<dbReference type="Proteomes" id="UP000813385">
    <property type="component" value="Unassembled WGS sequence"/>
</dbReference>
<dbReference type="PRINTS" id="PR00789">
    <property type="entry name" value="OSIALOPTASE"/>
</dbReference>
<feature type="compositionally biased region" description="Polar residues" evidence="8">
    <location>
        <begin position="306"/>
        <end position="327"/>
    </location>
</feature>
<keyword evidence="7" id="KW-0496">Mitochondrion</keyword>
<dbReference type="PROSITE" id="PS01016">
    <property type="entry name" value="GLYCOPROTEASE"/>
    <property type="match status" value="1"/>
</dbReference>